<evidence type="ECO:0000256" key="7">
    <source>
        <dbReference type="ARBA" id="ARBA00023284"/>
    </source>
</evidence>
<keyword evidence="9" id="KW-0520">NAD</keyword>
<dbReference type="InterPro" id="IPR036188">
    <property type="entry name" value="FAD/NAD-bd_sf"/>
</dbReference>
<feature type="binding site" evidence="9">
    <location>
        <begin position="166"/>
        <end position="173"/>
    </location>
    <ligand>
        <name>NAD(+)</name>
        <dbReference type="ChEBI" id="CHEBI:57540"/>
    </ligand>
</feature>
<dbReference type="PRINTS" id="PR00368">
    <property type="entry name" value="FADPNR"/>
</dbReference>
<dbReference type="InterPro" id="IPR012999">
    <property type="entry name" value="Pyr_OxRdtase_I_AS"/>
</dbReference>
<feature type="active site" description="Proton acceptor" evidence="8">
    <location>
        <position position="431"/>
    </location>
</feature>
<dbReference type="PANTHER" id="PTHR43014:SF4">
    <property type="entry name" value="PYRIDINE NUCLEOTIDE-DISULFIDE OXIDOREDUCTASE RCLA-RELATED"/>
    <property type="match status" value="1"/>
</dbReference>
<dbReference type="PIRSF" id="PIRSF000350">
    <property type="entry name" value="Mercury_reductase_MerA"/>
    <property type="match status" value="1"/>
</dbReference>
<dbReference type="Proteomes" id="UP000253410">
    <property type="component" value="Unassembled WGS sequence"/>
</dbReference>
<reference evidence="14 15" key="1">
    <citation type="submission" date="2018-05" db="EMBL/GenBank/DDBJ databases">
        <title>Chitinophaga sp. K3CV102501T nov., isolated from isolated from a monsoon evergreen broad-leaved forest soil.</title>
        <authorList>
            <person name="Lv Y."/>
        </authorList>
    </citation>
    <scope>NUCLEOTIDE SEQUENCE [LARGE SCALE GENOMIC DNA]</scope>
    <source>
        <strain evidence="14 15">GDMCC 1.1325</strain>
    </source>
</reference>
<comment type="cofactor">
    <cofactor evidence="9">
        <name>FAD</name>
        <dbReference type="ChEBI" id="CHEBI:57692"/>
    </cofactor>
    <text evidence="9">Binds 1 FAD per subunit.</text>
</comment>
<dbReference type="AlphaFoldDB" id="A0A365Y2Z6"/>
<dbReference type="SUPFAM" id="SSF55424">
    <property type="entry name" value="FAD/NAD-linked reductases, dimerisation (C-terminal) domain"/>
    <property type="match status" value="1"/>
</dbReference>
<keyword evidence="15" id="KW-1185">Reference proteome</keyword>
<comment type="similarity">
    <text evidence="1 11">Belongs to the class-I pyridine nucleotide-disulfide oxidoreductase family.</text>
</comment>
<feature type="binding site" evidence="9">
    <location>
        <position position="54"/>
    </location>
    <ligand>
        <name>FAD</name>
        <dbReference type="ChEBI" id="CHEBI:57692"/>
    </ligand>
</feature>
<evidence type="ECO:0000256" key="9">
    <source>
        <dbReference type="PIRSR" id="PIRSR000350-3"/>
    </source>
</evidence>
<dbReference type="EMBL" id="QFFJ01000001">
    <property type="protein sequence ID" value="RBL92678.1"/>
    <property type="molecule type" value="Genomic_DNA"/>
</dbReference>
<evidence type="ECO:0000313" key="14">
    <source>
        <dbReference type="EMBL" id="RBL92678.1"/>
    </source>
</evidence>
<evidence type="ECO:0000259" key="12">
    <source>
        <dbReference type="Pfam" id="PF02852"/>
    </source>
</evidence>
<dbReference type="Gene3D" id="3.50.50.60">
    <property type="entry name" value="FAD/NAD(P)-binding domain"/>
    <property type="match status" value="2"/>
</dbReference>
<evidence type="ECO:0000256" key="11">
    <source>
        <dbReference type="RuleBase" id="RU003691"/>
    </source>
</evidence>
<evidence type="ECO:0000256" key="1">
    <source>
        <dbReference type="ARBA" id="ARBA00007532"/>
    </source>
</evidence>
<keyword evidence="2 11" id="KW-0285">Flavoprotein</keyword>
<evidence type="ECO:0000313" key="15">
    <source>
        <dbReference type="Proteomes" id="UP000253410"/>
    </source>
</evidence>
<protein>
    <submittedName>
        <fullName evidence="14">Pyridine nucleotide-disulfide oxidoreductase</fullName>
    </submittedName>
</protein>
<evidence type="ECO:0000256" key="8">
    <source>
        <dbReference type="PIRSR" id="PIRSR000350-2"/>
    </source>
</evidence>
<keyword evidence="7 11" id="KW-0676">Redox-active center</keyword>
<dbReference type="SUPFAM" id="SSF51905">
    <property type="entry name" value="FAD/NAD(P)-binding domain"/>
    <property type="match status" value="1"/>
</dbReference>
<organism evidence="14 15">
    <name type="scientific">Chitinophaga flava</name>
    <dbReference type="NCBI Taxonomy" id="2259036"/>
    <lineage>
        <taxon>Bacteria</taxon>
        <taxon>Pseudomonadati</taxon>
        <taxon>Bacteroidota</taxon>
        <taxon>Chitinophagia</taxon>
        <taxon>Chitinophagales</taxon>
        <taxon>Chitinophagaceae</taxon>
        <taxon>Chitinophaga</taxon>
    </lineage>
</organism>
<feature type="domain" description="Pyridine nucleotide-disulphide oxidoreductase dimerisation" evidence="12">
    <location>
        <begin position="334"/>
        <end position="440"/>
    </location>
</feature>
<feature type="binding site" evidence="9">
    <location>
        <position position="256"/>
    </location>
    <ligand>
        <name>NAD(+)</name>
        <dbReference type="ChEBI" id="CHEBI:57540"/>
    </ligand>
</feature>
<feature type="domain" description="FAD/NAD(P)-binding" evidence="13">
    <location>
        <begin position="8"/>
        <end position="306"/>
    </location>
</feature>
<dbReference type="Pfam" id="PF02852">
    <property type="entry name" value="Pyr_redox_dim"/>
    <property type="match status" value="1"/>
</dbReference>
<accession>A0A365Y2Z6</accession>
<dbReference type="PRINTS" id="PR00411">
    <property type="entry name" value="PNDRDTASEI"/>
</dbReference>
<dbReference type="OrthoDB" id="9800167at2"/>
<comment type="caution">
    <text evidence="14">The sequence shown here is derived from an EMBL/GenBank/DDBJ whole genome shotgun (WGS) entry which is preliminary data.</text>
</comment>
<evidence type="ECO:0000256" key="5">
    <source>
        <dbReference type="ARBA" id="ARBA00023002"/>
    </source>
</evidence>
<dbReference type="InterPro" id="IPR004099">
    <property type="entry name" value="Pyr_nucl-diS_OxRdtase_dimer"/>
</dbReference>
<feature type="binding site" evidence="9">
    <location>
        <position position="189"/>
    </location>
    <ligand>
        <name>NAD(+)</name>
        <dbReference type="ChEBI" id="CHEBI:57540"/>
    </ligand>
</feature>
<dbReference type="GO" id="GO:0016668">
    <property type="term" value="F:oxidoreductase activity, acting on a sulfur group of donors, NAD(P) as acceptor"/>
    <property type="evidence" value="ECO:0007669"/>
    <property type="project" value="InterPro"/>
</dbReference>
<sequence>MIKHHYKNLIIGFGKGGKTLAAYFASQQEEVAIIEKSNRMYGGTCINIGCIPSKSLITNADAGTPYKTSHEIKENLVTDLRKKNYKKLADTHYATIIDGEASFISPKKVKVQMAQQEVILTADRIFINTGASPSIPDIKGIDGKNIYNSTTLMDIRERPEHLTIIGGGFIGLEFADMFLKFGSKVTLLESAAVFLPHEDRDVADAIHGHLVKNGLQLIAEATVVQFDTQTNQTIVTYKKDHLEESFPTDAVLIATGRTPETKGLNLEAAGIATDERGYIKVNDRLQTTAENIWALGDVNGSPQFTYISLDDFRIIKNQLSAGPYNSTDKRLLYPTAVFLSLPYARIGLNEKTATEKGLHFKTFRIKAAGIPKAAILQQKDGILKAIVDIPTGKILGCTLFCAEAHELINIVQLAINNALSYKTLRDNIYTHPSMAESFNDLFSE</sequence>
<keyword evidence="6" id="KW-1015">Disulfide bond</keyword>
<keyword evidence="9" id="KW-0547">Nucleotide-binding</keyword>
<name>A0A365Y2Z6_9BACT</name>
<dbReference type="PROSITE" id="PS00076">
    <property type="entry name" value="PYRIDINE_REDOX_1"/>
    <property type="match status" value="1"/>
</dbReference>
<dbReference type="PANTHER" id="PTHR43014">
    <property type="entry name" value="MERCURIC REDUCTASE"/>
    <property type="match status" value="1"/>
</dbReference>
<evidence type="ECO:0000259" key="13">
    <source>
        <dbReference type="Pfam" id="PF07992"/>
    </source>
</evidence>
<dbReference type="GO" id="GO:0050660">
    <property type="term" value="F:flavin adenine dinucleotide binding"/>
    <property type="evidence" value="ECO:0007669"/>
    <property type="project" value="TreeGrafter"/>
</dbReference>
<dbReference type="InterPro" id="IPR023753">
    <property type="entry name" value="FAD/NAD-binding_dom"/>
</dbReference>
<evidence type="ECO:0000256" key="3">
    <source>
        <dbReference type="ARBA" id="ARBA00022827"/>
    </source>
</evidence>
<feature type="disulfide bond" description="Redox-active" evidence="10">
    <location>
        <begin position="45"/>
        <end position="50"/>
    </location>
</feature>
<evidence type="ECO:0000256" key="4">
    <source>
        <dbReference type="ARBA" id="ARBA00022857"/>
    </source>
</evidence>
<keyword evidence="3 9" id="KW-0274">FAD</keyword>
<proteinExistence type="inferred from homology"/>
<dbReference type="InterPro" id="IPR001100">
    <property type="entry name" value="Pyr_nuc-diS_OxRdtase"/>
</dbReference>
<keyword evidence="4" id="KW-0521">NADP</keyword>
<dbReference type="Pfam" id="PF07992">
    <property type="entry name" value="Pyr_redox_2"/>
    <property type="match status" value="1"/>
</dbReference>
<evidence type="ECO:0000256" key="10">
    <source>
        <dbReference type="PIRSR" id="PIRSR000350-4"/>
    </source>
</evidence>
<keyword evidence="5 11" id="KW-0560">Oxidoreductase</keyword>
<dbReference type="RefSeq" id="WP_113615279.1">
    <property type="nucleotide sequence ID" value="NZ_QFFJ01000001.1"/>
</dbReference>
<feature type="binding site" evidence="9">
    <location>
        <position position="297"/>
    </location>
    <ligand>
        <name>FAD</name>
        <dbReference type="ChEBI" id="CHEBI:57692"/>
    </ligand>
</feature>
<gene>
    <name evidence="14" type="ORF">DF182_08900</name>
</gene>
<dbReference type="GO" id="GO:0003955">
    <property type="term" value="F:NAD(P)H dehydrogenase (quinone) activity"/>
    <property type="evidence" value="ECO:0007669"/>
    <property type="project" value="TreeGrafter"/>
</dbReference>
<evidence type="ECO:0000256" key="6">
    <source>
        <dbReference type="ARBA" id="ARBA00023157"/>
    </source>
</evidence>
<dbReference type="Gene3D" id="3.30.390.30">
    <property type="match status" value="1"/>
</dbReference>
<dbReference type="InterPro" id="IPR016156">
    <property type="entry name" value="FAD/NAD-linked_Rdtase_dimer_sf"/>
</dbReference>
<evidence type="ECO:0000256" key="2">
    <source>
        <dbReference type="ARBA" id="ARBA00022630"/>
    </source>
</evidence>